<accession>A0ACB8UF49</accession>
<organism evidence="1 2">
    <name type="scientific">Irpex rosettiformis</name>
    <dbReference type="NCBI Taxonomy" id="378272"/>
    <lineage>
        <taxon>Eukaryota</taxon>
        <taxon>Fungi</taxon>
        <taxon>Dikarya</taxon>
        <taxon>Basidiomycota</taxon>
        <taxon>Agaricomycotina</taxon>
        <taxon>Agaricomycetes</taxon>
        <taxon>Polyporales</taxon>
        <taxon>Irpicaceae</taxon>
        <taxon>Irpex</taxon>
    </lineage>
</organism>
<proteinExistence type="predicted"/>
<evidence type="ECO:0000313" key="2">
    <source>
        <dbReference type="Proteomes" id="UP001055072"/>
    </source>
</evidence>
<gene>
    <name evidence="1" type="ORF">BDY19DRAFT_926868</name>
</gene>
<sequence>MQNNIAPREASPSPSFRERQRTIKAHSMPIVPSVGQVLAGNTAQQNISQPSPTGSNGSLPARRSPPATSRISPVTAKLASMSVNARGDRTPERMGSPPPLLHAQSTPVVPQLSSQGSQVAAHQPRPMPRVAPPHFLTQFQVDEKWHVTEELLAEIDRADQQHLHGQLSGTSGVAYAGGAASSSSLLSVAKDPAVERVRASDRSSPKEFDNAQKRQVREKEREPQNVRESPKTRERSQTTSSLPSQHMDPQVHAQRTPEYRGSPPFHTPMTSPGERTANYTQYVPDSYQAPQGAPQSTTRKPAPASTESTSPRGTPPATMKPSNQVTPVQSTSLRVSDRALPLQEEPEEDLGQDFTEHESDYDNRRDHGSSVQPTDEDDEDTLNEEAQDHLQPPSKSDDEDSGFTPRSPSTSLPERPRDERYSPTNSQYSTQYSQLSIDNQKTMRNKHARVGSTDQLGMRSFDPTVFESTNSHSRSNSQEINSKGLRTAKPTQTSPPIAHQQPPYVQVQQLQQQQQQARQFGKPVESMYGTNSSIPLSPHFEDLQGVFDNPTSSYLQTFLQSPTPDGRNAPVPPTPVTNTAAPSPSPFPSDIEPRQIGSPYPYPFAHIRRTALSAAQNAATSTFEPNDIAHVREQLQMQMQIYALNNGLAPPSESTFSPSSTPFPGVGYNPWAFMHQARGFDSAMSIRSSPSHEPIQLPIPQYRNRPLRRKDNSGNLRAPLRRKVKPPPRVESTQPRDTSPEPSSGEETAGETQFVDQYVPTQGANGAWGNGHDHLVEQVDEEDEGDWVDDDDDGAEDVLQLEYHHSYIPNPVKRQRRWESRWEALSEAVKAIDRETDTTLLVLAAPAHSKKLHALTSRNIRRDPNLLHSTTLTKIRSSFSALAEQRRASRTPKISLVEQLSGQSNSSADGSQNGESDLRRALEAALGSLGALSTLYDQREARWREEMRRLGEDREHVAFLLSQVLGPSVANATSKHEETQLLG</sequence>
<reference evidence="1" key="1">
    <citation type="journal article" date="2021" name="Environ. Microbiol.">
        <title>Gene family expansions and transcriptome signatures uncover fungal adaptations to wood decay.</title>
        <authorList>
            <person name="Hage H."/>
            <person name="Miyauchi S."/>
            <person name="Viragh M."/>
            <person name="Drula E."/>
            <person name="Min B."/>
            <person name="Chaduli D."/>
            <person name="Navarro D."/>
            <person name="Favel A."/>
            <person name="Norest M."/>
            <person name="Lesage-Meessen L."/>
            <person name="Balint B."/>
            <person name="Merenyi Z."/>
            <person name="de Eugenio L."/>
            <person name="Morin E."/>
            <person name="Martinez A.T."/>
            <person name="Baldrian P."/>
            <person name="Stursova M."/>
            <person name="Martinez M.J."/>
            <person name="Novotny C."/>
            <person name="Magnuson J.K."/>
            <person name="Spatafora J.W."/>
            <person name="Maurice S."/>
            <person name="Pangilinan J."/>
            <person name="Andreopoulos W."/>
            <person name="LaButti K."/>
            <person name="Hundley H."/>
            <person name="Na H."/>
            <person name="Kuo A."/>
            <person name="Barry K."/>
            <person name="Lipzen A."/>
            <person name="Henrissat B."/>
            <person name="Riley R."/>
            <person name="Ahrendt S."/>
            <person name="Nagy L.G."/>
            <person name="Grigoriev I.V."/>
            <person name="Martin F."/>
            <person name="Rosso M.N."/>
        </authorList>
    </citation>
    <scope>NUCLEOTIDE SEQUENCE</scope>
    <source>
        <strain evidence="1">CBS 384.51</strain>
    </source>
</reference>
<name>A0ACB8UF49_9APHY</name>
<keyword evidence="2" id="KW-1185">Reference proteome</keyword>
<dbReference type="Proteomes" id="UP001055072">
    <property type="component" value="Unassembled WGS sequence"/>
</dbReference>
<protein>
    <submittedName>
        <fullName evidence="1">Uncharacterized protein</fullName>
    </submittedName>
</protein>
<comment type="caution">
    <text evidence="1">The sequence shown here is derived from an EMBL/GenBank/DDBJ whole genome shotgun (WGS) entry which is preliminary data.</text>
</comment>
<evidence type="ECO:0000313" key="1">
    <source>
        <dbReference type="EMBL" id="KAI0092873.1"/>
    </source>
</evidence>
<dbReference type="EMBL" id="MU274903">
    <property type="protein sequence ID" value="KAI0092873.1"/>
    <property type="molecule type" value="Genomic_DNA"/>
</dbReference>